<proteinExistence type="predicted"/>
<accession>A0A2N7VWD2</accession>
<comment type="caution">
    <text evidence="3">The sequence shown here is derived from an EMBL/GenBank/DDBJ whole genome shotgun (WGS) entry which is preliminary data.</text>
</comment>
<evidence type="ECO:0000313" key="3">
    <source>
        <dbReference type="EMBL" id="PMS21465.1"/>
    </source>
</evidence>
<evidence type="ECO:0000256" key="1">
    <source>
        <dbReference type="SAM" id="MobiDB-lite"/>
    </source>
</evidence>
<dbReference type="EMBL" id="PNYB01000016">
    <property type="protein sequence ID" value="PMS21465.1"/>
    <property type="molecule type" value="Genomic_DNA"/>
</dbReference>
<dbReference type="AlphaFoldDB" id="A0A2N7VWD2"/>
<protein>
    <submittedName>
        <fullName evidence="3">Cellulose synthase</fullName>
    </submittedName>
</protein>
<dbReference type="Proteomes" id="UP000235347">
    <property type="component" value="Unassembled WGS sequence"/>
</dbReference>
<organism evidence="3 4">
    <name type="scientific">Trinickia soli</name>
    <dbReference type="NCBI Taxonomy" id="380675"/>
    <lineage>
        <taxon>Bacteria</taxon>
        <taxon>Pseudomonadati</taxon>
        <taxon>Pseudomonadota</taxon>
        <taxon>Betaproteobacteria</taxon>
        <taxon>Burkholderiales</taxon>
        <taxon>Burkholderiaceae</taxon>
        <taxon>Trinickia</taxon>
    </lineage>
</organism>
<reference evidence="3 4" key="1">
    <citation type="submission" date="2018-01" db="EMBL/GenBank/DDBJ databases">
        <title>Whole genome analyses suggest that Burkholderia sensu lato contains two further novel genera in the rhizoxinica-symbiotica group Mycetohabitans gen. nov., and Trinickia gen. nov.: implications for the evolution of diazotrophy and nodulation in the Burkholderiaceae.</title>
        <authorList>
            <person name="Estrada-de los Santos P."/>
            <person name="Palmer M."/>
            <person name="Chavez-Ramirez B."/>
            <person name="Beukes C."/>
            <person name="Steenkamp E.T."/>
            <person name="Hirsch A.M."/>
            <person name="Manyaka P."/>
            <person name="Maluk M."/>
            <person name="Lafos M."/>
            <person name="Crook M."/>
            <person name="Gross E."/>
            <person name="Simon M.F."/>
            <person name="Bueno dos Reis Junior F."/>
            <person name="Poole P.S."/>
            <person name="Venter S.N."/>
            <person name="James E.K."/>
        </authorList>
    </citation>
    <scope>NUCLEOTIDE SEQUENCE [LARGE SCALE GENOMIC DNA]</scope>
    <source>
        <strain evidence="3 4">GP25-8</strain>
    </source>
</reference>
<feature type="region of interest" description="Disordered" evidence="1">
    <location>
        <begin position="1"/>
        <end position="20"/>
    </location>
</feature>
<keyword evidence="2" id="KW-1133">Transmembrane helix</keyword>
<keyword evidence="4" id="KW-1185">Reference proteome</keyword>
<name>A0A2N7VWD2_9BURK</name>
<gene>
    <name evidence="3" type="ORF">C0Z19_18780</name>
</gene>
<keyword evidence="2" id="KW-0812">Transmembrane</keyword>
<evidence type="ECO:0000313" key="4">
    <source>
        <dbReference type="Proteomes" id="UP000235347"/>
    </source>
</evidence>
<evidence type="ECO:0000256" key="2">
    <source>
        <dbReference type="SAM" id="Phobius"/>
    </source>
</evidence>
<sequence length="767" mass="80450">MQRSETQTHERAASPDFPFSRNQYRTTVTSDISTRTVQRLRSAIVATPLVLLAPFAHGAAAGDAAGSGIVDALRHLGEHRAIVRTVALADLGVREPLVLTAPDSRQELYVPVPAGVPIDGATLQIDGGFQHADGGRVTMLVSLDGAPVQARSFGEQQGSAQTSIGVDGAPRPSGFVRVGLQWSSVIDEHLCTDQTAIGNVLRIAPSSRLTYRFDPDAIGDVRAAWSALPAAPAVAISAQGIGETAYDTAWRVQALMEREGRRPITRTWPALGQTVEVDAAEVPAALRAIPAFAALAGGGSISLADAATVGAALALQPRGIAPDVIVADDAMRRQTNLALDALRAQIAAVSPSGALALDAWRKRAFDPITTPLAAGEIRVAHLPGQAAIVVGDPVAAQALVRDWRPIGVADRYVVHRLDNALAADIDRIALASLGGEPRTLDVLGRATWDASFDLAAVAASGKLPDDVVLDLAAAPTPHGDSDLASIYFNGVLIGSRLLREDGKPDRIIAHVPRYALAPTNVLRVVLQRRPDGGCEARSPGYPVAILPTSHLTLAQAGDDDDFIGMQSKFATASNVLVPADYLDDAARSLPRLASLANVAGLATSRATLSIVKRGATAEPNGPFLAVDVALQEKDARAQWSSDRLKLVDGSGRVYADVSGLSNLAVIDVAHANGTAGMAYRSLGQVAPLLPATLRLSRGDVALVASDGVARLFDWRHPGEVVTDSTRADAFSRRLPWLVAAAIVALLVALVVIAAIERRRHLAKDGKQ</sequence>
<feature type="compositionally biased region" description="Basic and acidic residues" evidence="1">
    <location>
        <begin position="1"/>
        <end position="13"/>
    </location>
</feature>
<feature type="transmembrane region" description="Helical" evidence="2">
    <location>
        <begin position="734"/>
        <end position="755"/>
    </location>
</feature>
<keyword evidence="2" id="KW-0472">Membrane</keyword>